<dbReference type="InterPro" id="IPR032808">
    <property type="entry name" value="DoxX"/>
</dbReference>
<dbReference type="PANTHER" id="PTHR33452:SF4">
    <property type="entry name" value="BLL4328 PROTEIN"/>
    <property type="match status" value="1"/>
</dbReference>
<sequence>MMLHNNPLQKFQPFVLGLLRITSAYMFLLHGTAKLFALPHIERFDNMPLFSMLGAAGVLEVAGGGLLLLGLFTRPVAFVLSGMMAVAYFMAHASQGAVLLPLMNGGEPAALFCFIFLYLAAAGSGAWALDNLICAKRQTA</sequence>
<gene>
    <name evidence="8" type="ORF">LVJ77_06900</name>
</gene>
<evidence type="ECO:0000256" key="3">
    <source>
        <dbReference type="ARBA" id="ARBA00022475"/>
    </source>
</evidence>
<dbReference type="PANTHER" id="PTHR33452">
    <property type="entry name" value="OXIDOREDUCTASE CATD-RELATED"/>
    <property type="match status" value="1"/>
</dbReference>
<dbReference type="RefSeq" id="WP_027009174.1">
    <property type="nucleotide sequence ID" value="NZ_CP091521.1"/>
</dbReference>
<dbReference type="Pfam" id="PF07681">
    <property type="entry name" value="DoxX"/>
    <property type="match status" value="1"/>
</dbReference>
<evidence type="ECO:0000313" key="8">
    <source>
        <dbReference type="EMBL" id="XHH49816.1"/>
    </source>
</evidence>
<evidence type="ECO:0000256" key="2">
    <source>
        <dbReference type="ARBA" id="ARBA00006679"/>
    </source>
</evidence>
<evidence type="ECO:0000256" key="7">
    <source>
        <dbReference type="SAM" id="Phobius"/>
    </source>
</evidence>
<feature type="transmembrane region" description="Helical" evidence="7">
    <location>
        <begin position="49"/>
        <end position="69"/>
    </location>
</feature>
<dbReference type="GO" id="GO:0005886">
    <property type="term" value="C:plasma membrane"/>
    <property type="evidence" value="ECO:0007669"/>
    <property type="project" value="UniProtKB-SubCell"/>
</dbReference>
<keyword evidence="3" id="KW-1003">Cell membrane</keyword>
<evidence type="ECO:0000256" key="1">
    <source>
        <dbReference type="ARBA" id="ARBA00004651"/>
    </source>
</evidence>
<dbReference type="KEGG" id="ckh:LVJ77_06900"/>
<feature type="transmembrane region" description="Helical" evidence="7">
    <location>
        <begin position="109"/>
        <end position="129"/>
    </location>
</feature>
<accession>A0ABD8B742</accession>
<keyword evidence="5 7" id="KW-1133">Transmembrane helix</keyword>
<evidence type="ECO:0000313" key="9">
    <source>
        <dbReference type="Proteomes" id="UP000831534"/>
    </source>
</evidence>
<reference evidence="8 9" key="1">
    <citation type="journal article" date="2022" name="Res Sq">
        <title>Evolution of multicellular longitudinally dividing oral cavity symbionts (Neisseriaceae).</title>
        <authorList>
            <person name="Nyongesa S."/>
            <person name="Weber P."/>
            <person name="Bernet E."/>
            <person name="Pullido F."/>
            <person name="Nieckarz M."/>
            <person name="Delaby M."/>
            <person name="Nieves C."/>
            <person name="Viehboeck T."/>
            <person name="Krause N."/>
            <person name="Rivera-Millot A."/>
            <person name="Nakamura A."/>
            <person name="Vischer N."/>
            <person name="VanNieuwenhze M."/>
            <person name="Brun Y."/>
            <person name="Cava F."/>
            <person name="Bulgheresi S."/>
            <person name="Veyrier F."/>
        </authorList>
    </citation>
    <scope>NUCLEOTIDE SEQUENCE [LARGE SCALE GENOMIC DNA]</scope>
    <source>
        <strain evidence="8 9">17694</strain>
    </source>
</reference>
<keyword evidence="6 7" id="KW-0472">Membrane</keyword>
<dbReference type="InterPro" id="IPR051907">
    <property type="entry name" value="DoxX-like_oxidoreductase"/>
</dbReference>
<evidence type="ECO:0000256" key="6">
    <source>
        <dbReference type="ARBA" id="ARBA00023136"/>
    </source>
</evidence>
<proteinExistence type="inferred from homology"/>
<keyword evidence="4 7" id="KW-0812">Transmembrane</keyword>
<dbReference type="Proteomes" id="UP000831534">
    <property type="component" value="Chromosome"/>
</dbReference>
<dbReference type="EMBL" id="CP091521">
    <property type="protein sequence ID" value="XHH49816.1"/>
    <property type="molecule type" value="Genomic_DNA"/>
</dbReference>
<comment type="subcellular location">
    <subcellularLocation>
        <location evidence="1">Cell membrane</location>
        <topology evidence="1">Multi-pass membrane protein</topology>
    </subcellularLocation>
</comment>
<keyword evidence="9" id="KW-1185">Reference proteome</keyword>
<name>A0ABD8B742_9NEIS</name>
<organism evidence="8 9">
    <name type="scientific">Conchiformibius kuhniae</name>
    <dbReference type="NCBI Taxonomy" id="211502"/>
    <lineage>
        <taxon>Bacteria</taxon>
        <taxon>Pseudomonadati</taxon>
        <taxon>Pseudomonadota</taxon>
        <taxon>Betaproteobacteria</taxon>
        <taxon>Neisseriales</taxon>
        <taxon>Neisseriaceae</taxon>
        <taxon>Conchiformibius</taxon>
    </lineage>
</organism>
<protein>
    <submittedName>
        <fullName evidence="8">DoxX family protein</fullName>
    </submittedName>
</protein>
<evidence type="ECO:0000256" key="4">
    <source>
        <dbReference type="ARBA" id="ARBA00022692"/>
    </source>
</evidence>
<evidence type="ECO:0000256" key="5">
    <source>
        <dbReference type="ARBA" id="ARBA00022989"/>
    </source>
</evidence>
<dbReference type="AlphaFoldDB" id="A0ABD8B742"/>
<comment type="similarity">
    <text evidence="2">Belongs to the DoxX family.</text>
</comment>
<feature type="transmembrane region" description="Helical" evidence="7">
    <location>
        <begin position="76"/>
        <end position="103"/>
    </location>
</feature>
<feature type="transmembrane region" description="Helical" evidence="7">
    <location>
        <begin position="12"/>
        <end position="29"/>
    </location>
</feature>